<evidence type="ECO:0000313" key="2">
    <source>
        <dbReference type="EMBL" id="WMT83551.1"/>
    </source>
</evidence>
<dbReference type="Pfam" id="PF00535">
    <property type="entry name" value="Glycos_transf_2"/>
    <property type="match status" value="1"/>
</dbReference>
<dbReference type="InterPro" id="IPR011990">
    <property type="entry name" value="TPR-like_helical_dom_sf"/>
</dbReference>
<dbReference type="InterPro" id="IPR001173">
    <property type="entry name" value="Glyco_trans_2-like"/>
</dbReference>
<dbReference type="PANTHER" id="PTHR43630:SF2">
    <property type="entry name" value="GLYCOSYLTRANSFERASE"/>
    <property type="match status" value="1"/>
</dbReference>
<sequence>MLYSLFFIFNKFKRVINMLLSIVLMMKNEEKFLDNTLKALNKIREKVESELIILDTGSIDKSVEIAKLYTDKVYFETWNNDFADMRNKSISYANGEWLLIIDADEELIEYEKMINFFKTDLHQKYNSASVELKNINSEDGKSYSKSANLRLFKRKGFRYEGAIHEQPMYKEPIYNNIAVFNHYGYLYVDEEFKHKKLKRNENILLQELKKNPDDPYINFQLGKNFMAINKKEEALYYMEKSMNLYEECKNIPSYIYSNLAKFYVELKQFDKCEKICIEYLQKKDDKNIDIYYFLALSQSFLYKYEESLNCYERYIYLVDNYDISTQANSIYADGITVGLKEYAQMNILKNYYYLGRYEQVIEKYKNMDFEEMKDVYDILFESLYKANKVSEILEIYNKKISSMVDTKYIEISLESMILKTKESDKSEIYKVLSNIDNDYGLLNKTRLGEKFTVKTLNRLLLDGKQSYYGEIIYYAIKNSLNILELLQNVSYSYMKGYFNYIIENKRDCLPKLYEFLLKVPNTLNLHKLNICSCISEVLLIDKGFANDKYEKIFYMYITYRYNFIKQVYNPNLSDEEIICLLKDKDDEFVVKINLVQKLKDKEPLKYIKKIKKLILDNEKYKKAIEILIDKFIKDINESEQIKKLKIQYKLLIENSINAGNIKDALIMINEYENMYSEDIEIINMKSIVCLLNNNYKEAEKLLKKSFILNFTNINTIFNIAYLKEVKHENKEAIMFYNKIMDISEDESLILEAKEKIKLLQESLS</sequence>
<gene>
    <name evidence="2" type="ORF">TEMA_40690</name>
</gene>
<protein>
    <recommendedName>
        <fullName evidence="1">Glycosyltransferase 2-like domain-containing protein</fullName>
    </recommendedName>
</protein>
<dbReference type="SUPFAM" id="SSF48452">
    <property type="entry name" value="TPR-like"/>
    <property type="match status" value="2"/>
</dbReference>
<dbReference type="Gene3D" id="3.90.550.10">
    <property type="entry name" value="Spore Coat Polysaccharide Biosynthesis Protein SpsA, Chain A"/>
    <property type="match status" value="1"/>
</dbReference>
<dbReference type="PANTHER" id="PTHR43630">
    <property type="entry name" value="POLY-BETA-1,6-N-ACETYL-D-GLUCOSAMINE SYNTHASE"/>
    <property type="match status" value="1"/>
</dbReference>
<dbReference type="InterPro" id="IPR029044">
    <property type="entry name" value="Nucleotide-diphossugar_trans"/>
</dbReference>
<evidence type="ECO:0000313" key="3">
    <source>
        <dbReference type="Proteomes" id="UP001235030"/>
    </source>
</evidence>
<dbReference type="SUPFAM" id="SSF53448">
    <property type="entry name" value="Nucleotide-diphospho-sugar transferases"/>
    <property type="match status" value="1"/>
</dbReference>
<keyword evidence="3" id="KW-1185">Reference proteome</keyword>
<dbReference type="Proteomes" id="UP001235030">
    <property type="component" value="Chromosome"/>
</dbReference>
<feature type="domain" description="Glycosyltransferase 2-like" evidence="1">
    <location>
        <begin position="21"/>
        <end position="120"/>
    </location>
</feature>
<dbReference type="EMBL" id="CP101637">
    <property type="protein sequence ID" value="WMT83551.1"/>
    <property type="molecule type" value="Genomic_DNA"/>
</dbReference>
<name>A0ABY9Q7K7_9FIRM</name>
<proteinExistence type="predicted"/>
<dbReference type="SMART" id="SM00028">
    <property type="entry name" value="TPR"/>
    <property type="match status" value="5"/>
</dbReference>
<organism evidence="2 3">
    <name type="scientific">Terrisporobacter mayombei</name>
    <dbReference type="NCBI Taxonomy" id="1541"/>
    <lineage>
        <taxon>Bacteria</taxon>
        <taxon>Bacillati</taxon>
        <taxon>Bacillota</taxon>
        <taxon>Clostridia</taxon>
        <taxon>Peptostreptococcales</taxon>
        <taxon>Peptostreptococcaceae</taxon>
        <taxon>Terrisporobacter</taxon>
    </lineage>
</organism>
<dbReference type="InterPro" id="IPR019734">
    <property type="entry name" value="TPR_rpt"/>
</dbReference>
<evidence type="ECO:0000259" key="1">
    <source>
        <dbReference type="Pfam" id="PF00535"/>
    </source>
</evidence>
<dbReference type="Gene3D" id="1.25.40.10">
    <property type="entry name" value="Tetratricopeptide repeat domain"/>
    <property type="match status" value="2"/>
</dbReference>
<reference evidence="2 3" key="1">
    <citation type="submission" date="2022-07" db="EMBL/GenBank/DDBJ databases">
        <title>Genome sequence of Terrisporobacter mayombei DSM6539.</title>
        <authorList>
            <person name="Boeer T."/>
            <person name="Bengelsdorf F.R."/>
            <person name="Daniel R."/>
            <person name="Poehlein A."/>
        </authorList>
    </citation>
    <scope>NUCLEOTIDE SEQUENCE [LARGE SCALE GENOMIC DNA]</scope>
    <source>
        <strain evidence="2 3">DSM 6539</strain>
    </source>
</reference>
<accession>A0ABY9Q7K7</accession>